<reference evidence="2" key="2">
    <citation type="submission" date="2023-06" db="EMBL/GenBank/DDBJ databases">
        <authorList>
            <consortium name="Lawrence Berkeley National Laboratory"/>
            <person name="Haridas S."/>
            <person name="Hensen N."/>
            <person name="Bonometti L."/>
            <person name="Westerberg I."/>
            <person name="Brannstrom I.O."/>
            <person name="Guillou S."/>
            <person name="Cros-Aarteil S."/>
            <person name="Calhoun S."/>
            <person name="Kuo A."/>
            <person name="Mondo S."/>
            <person name="Pangilinan J."/>
            <person name="Riley R."/>
            <person name="Labutti K."/>
            <person name="Andreopoulos B."/>
            <person name="Lipzen A."/>
            <person name="Chen C."/>
            <person name="Yanf M."/>
            <person name="Daum C."/>
            <person name="Ng V."/>
            <person name="Clum A."/>
            <person name="Steindorff A."/>
            <person name="Ohm R."/>
            <person name="Martin F."/>
            <person name="Silar P."/>
            <person name="Natvig D."/>
            <person name="Lalanne C."/>
            <person name="Gautier V."/>
            <person name="Ament-Velasquez S.L."/>
            <person name="Kruys A."/>
            <person name="Hutchinson M.I."/>
            <person name="Powell A.J."/>
            <person name="Barry K."/>
            <person name="Miller A.N."/>
            <person name="Grigoriev I.V."/>
            <person name="Debuchy R."/>
            <person name="Gladieux P."/>
            <person name="Thoren M.H."/>
            <person name="Johannesson H."/>
        </authorList>
    </citation>
    <scope>NUCLEOTIDE SEQUENCE</scope>
    <source>
        <strain evidence="2">CBS 955.72</strain>
    </source>
</reference>
<reference evidence="2" key="1">
    <citation type="journal article" date="2023" name="Mol. Phylogenet. Evol.">
        <title>Genome-scale phylogeny and comparative genomics of the fungal order Sordariales.</title>
        <authorList>
            <person name="Hensen N."/>
            <person name="Bonometti L."/>
            <person name="Westerberg I."/>
            <person name="Brannstrom I.O."/>
            <person name="Guillou S."/>
            <person name="Cros-Aarteil S."/>
            <person name="Calhoun S."/>
            <person name="Haridas S."/>
            <person name="Kuo A."/>
            <person name="Mondo S."/>
            <person name="Pangilinan J."/>
            <person name="Riley R."/>
            <person name="LaButti K."/>
            <person name="Andreopoulos B."/>
            <person name="Lipzen A."/>
            <person name="Chen C."/>
            <person name="Yan M."/>
            <person name="Daum C."/>
            <person name="Ng V."/>
            <person name="Clum A."/>
            <person name="Steindorff A."/>
            <person name="Ohm R.A."/>
            <person name="Martin F."/>
            <person name="Silar P."/>
            <person name="Natvig D.O."/>
            <person name="Lalanne C."/>
            <person name="Gautier V."/>
            <person name="Ament-Velasquez S.L."/>
            <person name="Kruys A."/>
            <person name="Hutchinson M.I."/>
            <person name="Powell A.J."/>
            <person name="Barry K."/>
            <person name="Miller A.N."/>
            <person name="Grigoriev I.V."/>
            <person name="Debuchy R."/>
            <person name="Gladieux P."/>
            <person name="Hiltunen Thoren M."/>
            <person name="Johannesson H."/>
        </authorList>
    </citation>
    <scope>NUCLEOTIDE SEQUENCE</scope>
    <source>
        <strain evidence="2">CBS 955.72</strain>
    </source>
</reference>
<sequence>MPNTLTSDEPALLPFLLEAPFRSRGTNEAECLAYPAGRTACARFMSVRRPGTFDMCILMSCIYGFTSRRGAVRPSNLLAEAWNFMLDTMPHCETYPSHSCRSLRVYNTALVCATRRYFYPFVSFCFNSAAPRISSARQSSRKTPSHTYSKATPFPFEPHAKDPGEPTRQQTNSTPWRRVSVPVIRVVLLRPSALPSRGTEEPEGNHARLPSRLRLIKLSTTAASRKEQGL</sequence>
<evidence type="ECO:0000313" key="3">
    <source>
        <dbReference type="Proteomes" id="UP001275084"/>
    </source>
</evidence>
<gene>
    <name evidence="2" type="ORF">B0T25DRAFT_275997</name>
</gene>
<dbReference type="EMBL" id="JAUIQD010000006">
    <property type="protein sequence ID" value="KAK3346298.1"/>
    <property type="molecule type" value="Genomic_DNA"/>
</dbReference>
<name>A0AAJ0HB09_9PEZI</name>
<evidence type="ECO:0000313" key="2">
    <source>
        <dbReference type="EMBL" id="KAK3346298.1"/>
    </source>
</evidence>
<feature type="region of interest" description="Disordered" evidence="1">
    <location>
        <begin position="136"/>
        <end position="176"/>
    </location>
</feature>
<accession>A0AAJ0HB09</accession>
<proteinExistence type="predicted"/>
<feature type="region of interest" description="Disordered" evidence="1">
    <location>
        <begin position="194"/>
        <end position="230"/>
    </location>
</feature>
<dbReference type="AlphaFoldDB" id="A0AAJ0HB09"/>
<comment type="caution">
    <text evidence="2">The sequence shown here is derived from an EMBL/GenBank/DDBJ whole genome shotgun (WGS) entry which is preliminary data.</text>
</comment>
<protein>
    <submittedName>
        <fullName evidence="2">Uncharacterized protein</fullName>
    </submittedName>
</protein>
<organism evidence="2 3">
    <name type="scientific">Lasiosphaeria hispida</name>
    <dbReference type="NCBI Taxonomy" id="260671"/>
    <lineage>
        <taxon>Eukaryota</taxon>
        <taxon>Fungi</taxon>
        <taxon>Dikarya</taxon>
        <taxon>Ascomycota</taxon>
        <taxon>Pezizomycotina</taxon>
        <taxon>Sordariomycetes</taxon>
        <taxon>Sordariomycetidae</taxon>
        <taxon>Sordariales</taxon>
        <taxon>Lasiosphaeriaceae</taxon>
        <taxon>Lasiosphaeria</taxon>
    </lineage>
</organism>
<evidence type="ECO:0000256" key="1">
    <source>
        <dbReference type="SAM" id="MobiDB-lite"/>
    </source>
</evidence>
<keyword evidence="3" id="KW-1185">Reference proteome</keyword>
<dbReference type="Proteomes" id="UP001275084">
    <property type="component" value="Unassembled WGS sequence"/>
</dbReference>